<dbReference type="Ensembl" id="ENSMMOT00000013507.1">
    <property type="protein sequence ID" value="ENSMMOP00000013290.1"/>
    <property type="gene ID" value="ENSMMOG00000010197.1"/>
</dbReference>
<proteinExistence type="predicted"/>
<name>A0A3Q4B6G7_MOLML</name>
<dbReference type="STRING" id="94237.ENSMMOP00000013290"/>
<protein>
    <submittedName>
        <fullName evidence="2">Uncharacterized protein</fullName>
    </submittedName>
</protein>
<keyword evidence="1" id="KW-1133">Transmembrane helix</keyword>
<keyword evidence="1" id="KW-0472">Membrane</keyword>
<reference evidence="2" key="1">
    <citation type="submission" date="2025-08" db="UniProtKB">
        <authorList>
            <consortium name="Ensembl"/>
        </authorList>
    </citation>
    <scope>IDENTIFICATION</scope>
</reference>
<evidence type="ECO:0000313" key="3">
    <source>
        <dbReference type="Proteomes" id="UP000261620"/>
    </source>
</evidence>
<evidence type="ECO:0000256" key="1">
    <source>
        <dbReference type="SAM" id="Phobius"/>
    </source>
</evidence>
<organism evidence="2 3">
    <name type="scientific">Mola mola</name>
    <name type="common">Ocean sunfish</name>
    <name type="synonym">Tetraodon mola</name>
    <dbReference type="NCBI Taxonomy" id="94237"/>
    <lineage>
        <taxon>Eukaryota</taxon>
        <taxon>Metazoa</taxon>
        <taxon>Chordata</taxon>
        <taxon>Craniata</taxon>
        <taxon>Vertebrata</taxon>
        <taxon>Euteleostomi</taxon>
        <taxon>Actinopterygii</taxon>
        <taxon>Neopterygii</taxon>
        <taxon>Teleostei</taxon>
        <taxon>Neoteleostei</taxon>
        <taxon>Acanthomorphata</taxon>
        <taxon>Eupercaria</taxon>
        <taxon>Tetraodontiformes</taxon>
        <taxon>Molidae</taxon>
        <taxon>Mola</taxon>
    </lineage>
</organism>
<keyword evidence="1" id="KW-0812">Transmembrane</keyword>
<evidence type="ECO:0000313" key="2">
    <source>
        <dbReference type="Ensembl" id="ENSMMOP00000013290.1"/>
    </source>
</evidence>
<dbReference type="AlphaFoldDB" id="A0A3Q4B6G7"/>
<feature type="transmembrane region" description="Helical" evidence="1">
    <location>
        <begin position="6"/>
        <end position="26"/>
    </location>
</feature>
<accession>A0A3Q4B6G7</accession>
<sequence length="107" mass="11360">SGAMIAAIVIGIIIILAILLIILKTYNGSKPRQKMTQTTGQRSVPLSTMGVASVSGGLNNYNLTSGTSFRLPRAELSSVEENHIEQFSTTSGSIAVTIHDIRSVENT</sequence>
<dbReference type="Proteomes" id="UP000261620">
    <property type="component" value="Unplaced"/>
</dbReference>
<dbReference type="OMA" id="KTYNRTH"/>
<keyword evidence="3" id="KW-1185">Reference proteome</keyword>
<reference evidence="2" key="2">
    <citation type="submission" date="2025-09" db="UniProtKB">
        <authorList>
            <consortium name="Ensembl"/>
        </authorList>
    </citation>
    <scope>IDENTIFICATION</scope>
</reference>